<dbReference type="AlphaFoldDB" id="A0AA88L2D3"/>
<dbReference type="PANTHER" id="PTHR45749:SF21">
    <property type="entry name" value="DUF4371 DOMAIN-CONTAINING PROTEIN"/>
    <property type="match status" value="1"/>
</dbReference>
<name>A0AA88L2D3_ARTSF</name>
<dbReference type="Proteomes" id="UP001187531">
    <property type="component" value="Unassembled WGS sequence"/>
</dbReference>
<proteinExistence type="predicted"/>
<comment type="caution">
    <text evidence="1">The sequence shown here is derived from an EMBL/GenBank/DDBJ whole genome shotgun (WGS) entry which is preliminary data.</text>
</comment>
<sequence>MMDLMARSLFKKDLYYSVSEELTGDSISSLLKEEIKSCRLDLKNFHSQGYDNRPVMAAVLKGVQAQVFAEYPLALFTPCSCHSLNLVILDSAKPLAKLNLLWG</sequence>
<evidence type="ECO:0000313" key="2">
    <source>
        <dbReference type="Proteomes" id="UP001187531"/>
    </source>
</evidence>
<protein>
    <recommendedName>
        <fullName evidence="3">DUF4371 domain-containing protein</fullName>
    </recommendedName>
</protein>
<evidence type="ECO:0008006" key="3">
    <source>
        <dbReference type="Google" id="ProtNLM"/>
    </source>
</evidence>
<keyword evidence="2" id="KW-1185">Reference proteome</keyword>
<reference evidence="1" key="1">
    <citation type="submission" date="2023-07" db="EMBL/GenBank/DDBJ databases">
        <title>Chromosome-level genome assembly of Artemia franciscana.</title>
        <authorList>
            <person name="Jo E."/>
        </authorList>
    </citation>
    <scope>NUCLEOTIDE SEQUENCE</scope>
    <source>
        <tissue evidence="1">Whole body</tissue>
    </source>
</reference>
<gene>
    <name evidence="1" type="ORF">QYM36_009756</name>
</gene>
<organism evidence="1 2">
    <name type="scientific">Artemia franciscana</name>
    <name type="common">Brine shrimp</name>
    <name type="synonym">Artemia sanfranciscana</name>
    <dbReference type="NCBI Taxonomy" id="6661"/>
    <lineage>
        <taxon>Eukaryota</taxon>
        <taxon>Metazoa</taxon>
        <taxon>Ecdysozoa</taxon>
        <taxon>Arthropoda</taxon>
        <taxon>Crustacea</taxon>
        <taxon>Branchiopoda</taxon>
        <taxon>Anostraca</taxon>
        <taxon>Artemiidae</taxon>
        <taxon>Artemia</taxon>
    </lineage>
</organism>
<evidence type="ECO:0000313" key="1">
    <source>
        <dbReference type="EMBL" id="KAK2713967.1"/>
    </source>
</evidence>
<dbReference type="EMBL" id="JAVRJZ010000014">
    <property type="protein sequence ID" value="KAK2713967.1"/>
    <property type="molecule type" value="Genomic_DNA"/>
</dbReference>
<dbReference type="PANTHER" id="PTHR45749">
    <property type="match status" value="1"/>
</dbReference>
<accession>A0AA88L2D3</accession>